<dbReference type="CDD" id="cd16021">
    <property type="entry name" value="ALP_like"/>
    <property type="match status" value="1"/>
</dbReference>
<keyword evidence="2" id="KW-1133">Transmembrane helix</keyword>
<evidence type="ECO:0000256" key="2">
    <source>
        <dbReference type="SAM" id="Phobius"/>
    </source>
</evidence>
<dbReference type="FunFam" id="3.40.720.10:FF:000017">
    <property type="entry name" value="Predicted protein"/>
    <property type="match status" value="1"/>
</dbReference>
<evidence type="ECO:0000313" key="4">
    <source>
        <dbReference type="Proteomes" id="UP000466442"/>
    </source>
</evidence>
<dbReference type="EMBL" id="WIXP02000002">
    <property type="protein sequence ID" value="KAF6215425.1"/>
    <property type="molecule type" value="Genomic_DNA"/>
</dbReference>
<dbReference type="Pfam" id="PF02995">
    <property type="entry name" value="DUF229"/>
    <property type="match status" value="1"/>
</dbReference>
<feature type="transmembrane region" description="Helical" evidence="2">
    <location>
        <begin position="25"/>
        <end position="47"/>
    </location>
</feature>
<comment type="caution">
    <text evidence="3">The sequence shown here is derived from an EMBL/GenBank/DDBJ whole genome shotgun (WGS) entry which is preliminary data.</text>
</comment>
<dbReference type="PANTHER" id="PTHR10974">
    <property type="entry name" value="FI08016P-RELATED"/>
    <property type="match status" value="1"/>
</dbReference>
<name>A0A8S9Y6G5_APOLU</name>
<protein>
    <submittedName>
        <fullName evidence="3">Uncharacterized protein</fullName>
    </submittedName>
</protein>
<feature type="region of interest" description="Disordered" evidence="1">
    <location>
        <begin position="228"/>
        <end position="252"/>
    </location>
</feature>
<accession>A0A8S9Y6G5</accession>
<dbReference type="InterPro" id="IPR017850">
    <property type="entry name" value="Alkaline_phosphatase_core_sf"/>
</dbReference>
<feature type="compositionally biased region" description="Basic and acidic residues" evidence="1">
    <location>
        <begin position="234"/>
        <end position="246"/>
    </location>
</feature>
<dbReference type="Proteomes" id="UP000466442">
    <property type="component" value="Unassembled WGS sequence"/>
</dbReference>
<gene>
    <name evidence="3" type="ORF">GE061_010177</name>
</gene>
<keyword evidence="2" id="KW-0472">Membrane</keyword>
<organism evidence="3 4">
    <name type="scientific">Apolygus lucorum</name>
    <name type="common">Small green plant bug</name>
    <name type="synonym">Lygocoris lucorum</name>
    <dbReference type="NCBI Taxonomy" id="248454"/>
    <lineage>
        <taxon>Eukaryota</taxon>
        <taxon>Metazoa</taxon>
        <taxon>Ecdysozoa</taxon>
        <taxon>Arthropoda</taxon>
        <taxon>Hexapoda</taxon>
        <taxon>Insecta</taxon>
        <taxon>Pterygota</taxon>
        <taxon>Neoptera</taxon>
        <taxon>Paraneoptera</taxon>
        <taxon>Hemiptera</taxon>
        <taxon>Heteroptera</taxon>
        <taxon>Panheteroptera</taxon>
        <taxon>Cimicomorpha</taxon>
        <taxon>Miridae</taxon>
        <taxon>Mirini</taxon>
        <taxon>Apolygus</taxon>
    </lineage>
</organism>
<dbReference type="Gene3D" id="3.40.720.10">
    <property type="entry name" value="Alkaline Phosphatase, subunit A"/>
    <property type="match status" value="1"/>
</dbReference>
<dbReference type="AlphaFoldDB" id="A0A8S9Y6G5"/>
<keyword evidence="2" id="KW-0812">Transmembrane</keyword>
<feature type="region of interest" description="Disordered" evidence="1">
    <location>
        <begin position="881"/>
        <end position="900"/>
    </location>
</feature>
<proteinExistence type="predicted"/>
<dbReference type="InterPro" id="IPR004245">
    <property type="entry name" value="DUF229"/>
</dbReference>
<evidence type="ECO:0000313" key="3">
    <source>
        <dbReference type="EMBL" id="KAF6215425.1"/>
    </source>
</evidence>
<dbReference type="SUPFAM" id="SSF53649">
    <property type="entry name" value="Alkaline phosphatase-like"/>
    <property type="match status" value="1"/>
</dbReference>
<keyword evidence="4" id="KW-1185">Reference proteome</keyword>
<sequence>MIWRKSSEQNCHGRGRRDSPAKIRVFALFKLMVLAVFLLFIGFWILLHFASDIFHRPDPCQRSWPLQEYVVMTTGCRILNMAPHELDLLPFFSLDANPAPIVCEGSDRGELVKSTTTHLYLDMEVAKNYTKNDFHCCYKPFRRLTASYNASGEYDQFIDYMNVYLDYCIPILFNNHTLITFQFVYVVCKDAIQEMQSTNQTLAFYEDYFTFAVDKETENEAFEKLTGTQLVDSEPDKSSEEAFERDNSEEDFDPTLGNPYSVLILGFDGMSRMNFIRQMPRTMAFFEENSGTTLLGFNKVGYNTFPNLIPALTGMSTKELEQECWPNNRSIFDHCPFIWKKFKEHGYVTAYGEDNTFVSTFSYQTIGFRSEPVDYYLKPFFVENEVNLHVTKLEPHTSILCVGNKPNMVRFENAVRSFVINMKNRPSFGLFWFNGVSHDYLNLPRIGDSLFRGMLDKLKDEGALKTTVLIGLSDHGIRWGDFRQTFQGFLEERLPLATIVLPERFKAKYPKDVESLKLNSHRLSSHFDIHKTLLDILYRYETITDDYTDEPSQLYFKRTLKLKGHGISLFTEIPENRTCSSAGIPTEWCACSTLQVVSTNKTFAKRLASIALKSINKLLRNATQCELLTLEKVTTVWEDIPATLDVRSQYLFNDYVVNFVTSPGKGRFEARLRVRGSIDRKMKPKSIIKLIGFISRLNMYKDDSYCVDEPSLKLYCYCSPGSKRTNVITEIPSEFTDVVHLDSSVAARKWPTLQNKFLSKYSLTDLATIPEAVSKRRKLKKLLKIRTIYEIAKIQGRNRTDKNVSSTLLWFKDIKSIRQVQELRDQTSTTIPSTTTSLVVETSTRLEEELINISDSFQQAPTHEDKNLDFAATDSNIRQLTDPDQDEKLSLEGLDNNYRT</sequence>
<dbReference type="GO" id="GO:0005615">
    <property type="term" value="C:extracellular space"/>
    <property type="evidence" value="ECO:0007669"/>
    <property type="project" value="TreeGrafter"/>
</dbReference>
<evidence type="ECO:0000256" key="1">
    <source>
        <dbReference type="SAM" id="MobiDB-lite"/>
    </source>
</evidence>
<reference evidence="3" key="1">
    <citation type="journal article" date="2021" name="Mol. Ecol. Resour.">
        <title>Apolygus lucorum genome provides insights into omnivorousness and mesophyll feeding.</title>
        <authorList>
            <person name="Liu Y."/>
            <person name="Liu H."/>
            <person name="Wang H."/>
            <person name="Huang T."/>
            <person name="Liu B."/>
            <person name="Yang B."/>
            <person name="Yin L."/>
            <person name="Li B."/>
            <person name="Zhang Y."/>
            <person name="Zhang S."/>
            <person name="Jiang F."/>
            <person name="Zhang X."/>
            <person name="Ren Y."/>
            <person name="Wang B."/>
            <person name="Wang S."/>
            <person name="Lu Y."/>
            <person name="Wu K."/>
            <person name="Fan W."/>
            <person name="Wang G."/>
        </authorList>
    </citation>
    <scope>NUCLEOTIDE SEQUENCE</scope>
    <source>
        <strain evidence="3">12Hb</strain>
    </source>
</reference>
<dbReference type="PANTHER" id="PTHR10974:SF1">
    <property type="entry name" value="FI08016P-RELATED"/>
    <property type="match status" value="1"/>
</dbReference>
<dbReference type="OrthoDB" id="413313at2759"/>